<evidence type="ECO:0000313" key="1">
    <source>
        <dbReference type="EMBL" id="VDO52269.1"/>
    </source>
</evidence>
<reference evidence="1 2" key="2">
    <citation type="submission" date="2018-11" db="EMBL/GenBank/DDBJ databases">
        <authorList>
            <consortium name="Pathogen Informatics"/>
        </authorList>
    </citation>
    <scope>NUCLEOTIDE SEQUENCE [LARGE SCALE GENOMIC DNA]</scope>
    <source>
        <strain evidence="1 2">MHpl1</strain>
    </source>
</reference>
<name>A0A0N4WRX5_HAEPC</name>
<keyword evidence="2" id="KW-1185">Reference proteome</keyword>
<accession>A0A0N4WRX5</accession>
<dbReference type="WBParaSite" id="HPLM_0001425901-mRNA-1">
    <property type="protein sequence ID" value="HPLM_0001425901-mRNA-1"/>
    <property type="gene ID" value="HPLM_0001425901"/>
</dbReference>
<sequence>MTHFQLSVHVVYQLSAFQDKCQPLQVLRHPVSCLNFTSQYSSVLGFSMATRGRLTSIKSIRRIRFLGKNQLNALVSPFGIYPINVMRNVARRGAPSYFHLISDVEMVFSSNFALHAKRLANAHIRPKSKNLINGPEARNATMLAFGISRGFQELQFTFLRAHEYHHKLFPVGHTIKALWEWFKRSKEKPEPYVWEIPYKNPMWEPQFIMTATDPFSEESMPTRLRDQQALTYELCRANYTFLLASQLFNVHRGVKRFATNFDNAVVQHQIRAFIRFKRRMDADYPKTLKRCNKFTM</sequence>
<gene>
    <name evidence="1" type="ORF">HPLM_LOCUS14251</name>
</gene>
<dbReference type="OMA" id="EGRQDKM"/>
<dbReference type="EMBL" id="UZAF01018500">
    <property type="protein sequence ID" value="VDO52269.1"/>
    <property type="molecule type" value="Genomic_DNA"/>
</dbReference>
<dbReference type="Proteomes" id="UP000268014">
    <property type="component" value="Unassembled WGS sequence"/>
</dbReference>
<dbReference type="STRING" id="6290.A0A0N4WRX5"/>
<reference evidence="3" key="1">
    <citation type="submission" date="2017-02" db="UniProtKB">
        <authorList>
            <consortium name="WormBaseParasite"/>
        </authorList>
    </citation>
    <scope>IDENTIFICATION</scope>
</reference>
<dbReference type="AlphaFoldDB" id="A0A0N4WRX5"/>
<proteinExistence type="predicted"/>
<evidence type="ECO:0000313" key="3">
    <source>
        <dbReference type="WBParaSite" id="HPLM_0001425901-mRNA-1"/>
    </source>
</evidence>
<organism evidence="3">
    <name type="scientific">Haemonchus placei</name>
    <name type="common">Barber's pole worm</name>
    <dbReference type="NCBI Taxonomy" id="6290"/>
    <lineage>
        <taxon>Eukaryota</taxon>
        <taxon>Metazoa</taxon>
        <taxon>Ecdysozoa</taxon>
        <taxon>Nematoda</taxon>
        <taxon>Chromadorea</taxon>
        <taxon>Rhabditida</taxon>
        <taxon>Rhabditina</taxon>
        <taxon>Rhabditomorpha</taxon>
        <taxon>Strongyloidea</taxon>
        <taxon>Trichostrongylidae</taxon>
        <taxon>Haemonchus</taxon>
    </lineage>
</organism>
<dbReference type="OrthoDB" id="9974378at2759"/>
<evidence type="ECO:0000313" key="2">
    <source>
        <dbReference type="Proteomes" id="UP000268014"/>
    </source>
</evidence>
<dbReference type="PANTHER" id="PTHR47411:SF3">
    <property type="entry name" value="I-BETA-1,3-N-ACETYLGLUCOSAMINYLTRANSFERASE"/>
    <property type="match status" value="1"/>
</dbReference>
<protein>
    <submittedName>
        <fullName evidence="3">Heparan sulfate 2-O-sulfotransferase pipe</fullName>
    </submittedName>
</protein>
<dbReference type="Pfam" id="PF13896">
    <property type="entry name" value="Glyco_transf_49"/>
    <property type="match status" value="1"/>
</dbReference>
<dbReference type="PANTHER" id="PTHR47411">
    <property type="entry name" value="B3GNT1, BETA-1,3-N-ACETYLGUCOSAMINYLTRANSFERASE 1, HOMOLOG"/>
    <property type="match status" value="1"/>
</dbReference>